<evidence type="ECO:0000256" key="1">
    <source>
        <dbReference type="SAM" id="MobiDB-lite"/>
    </source>
</evidence>
<evidence type="ECO:0000313" key="4">
    <source>
        <dbReference type="Proteomes" id="UP001499930"/>
    </source>
</evidence>
<protein>
    <submittedName>
        <fullName evidence="3">Amidase</fullName>
    </submittedName>
</protein>
<dbReference type="Pfam" id="PF01425">
    <property type="entry name" value="Amidase"/>
    <property type="match status" value="1"/>
</dbReference>
<feature type="domain" description="Amidase" evidence="2">
    <location>
        <begin position="29"/>
        <end position="423"/>
    </location>
</feature>
<name>A0ABN3XWK0_9ACTN</name>
<organism evidence="3 4">
    <name type="scientific">Streptosporangium longisporum</name>
    <dbReference type="NCBI Taxonomy" id="46187"/>
    <lineage>
        <taxon>Bacteria</taxon>
        <taxon>Bacillati</taxon>
        <taxon>Actinomycetota</taxon>
        <taxon>Actinomycetes</taxon>
        <taxon>Streptosporangiales</taxon>
        <taxon>Streptosporangiaceae</taxon>
        <taxon>Streptosporangium</taxon>
    </lineage>
</organism>
<dbReference type="PANTHER" id="PTHR11895">
    <property type="entry name" value="TRANSAMIDASE"/>
    <property type="match status" value="1"/>
</dbReference>
<accession>A0ABN3XWK0</accession>
<dbReference type="EMBL" id="BAAAWD010000006">
    <property type="protein sequence ID" value="GAA3003631.1"/>
    <property type="molecule type" value="Genomic_DNA"/>
</dbReference>
<keyword evidence="4" id="KW-1185">Reference proteome</keyword>
<reference evidence="3 4" key="1">
    <citation type="journal article" date="2019" name="Int. J. Syst. Evol. Microbiol.">
        <title>The Global Catalogue of Microorganisms (GCM) 10K type strain sequencing project: providing services to taxonomists for standard genome sequencing and annotation.</title>
        <authorList>
            <consortium name="The Broad Institute Genomics Platform"/>
            <consortium name="The Broad Institute Genome Sequencing Center for Infectious Disease"/>
            <person name="Wu L."/>
            <person name="Ma J."/>
        </authorList>
    </citation>
    <scope>NUCLEOTIDE SEQUENCE [LARGE SCALE GENOMIC DNA]</scope>
    <source>
        <strain evidence="3 4">JCM 3106</strain>
    </source>
</reference>
<evidence type="ECO:0000313" key="3">
    <source>
        <dbReference type="EMBL" id="GAA3003631.1"/>
    </source>
</evidence>
<sequence length="448" mass="46660">MESLVRPIDLTRVSEDLRTGAIDPREYAAATCERIDHLDGVVQAFVPETGRAGRLHRAAEALIASGAEPDGGRPPLFGVPVGIKDIVHADGLDTRAGSALPPEVLRGEQAVVVDRLVAAGALVAGKTVTGEFAVTAPGPTRNPHRPGHTPGGTSSGSAAAVAAGMVPLAVGTQTIGSLIRPAAYCGVVGFKPSHGRIPTDGVLPVSPTFDTLGVVTAGVAGAALAAACLCDDWRPERAGSGAPVLGVPDGPYLGFAEPEALAAFEEHVALLRAAGHRVVRVPMFEHFEQEAFDLVIINLYEVARSHAGWFDRFGTSYDERTAEVVHQGRSIAESDHAAAMERRDAFRDRLAAETDRHGVDLWIAPSATGPAPAGLESAGDSVMSLPWSGAGLPCLTIPAPRPPGALPLGLQFVARDGDDERLLGWAPELERALSPQETVTVGNRKDNA</sequence>
<dbReference type="InterPro" id="IPR036928">
    <property type="entry name" value="AS_sf"/>
</dbReference>
<dbReference type="Gene3D" id="3.90.1300.10">
    <property type="entry name" value="Amidase signature (AS) domain"/>
    <property type="match status" value="1"/>
</dbReference>
<dbReference type="SUPFAM" id="SSF75304">
    <property type="entry name" value="Amidase signature (AS) enzymes"/>
    <property type="match status" value="1"/>
</dbReference>
<comment type="caution">
    <text evidence="3">The sequence shown here is derived from an EMBL/GenBank/DDBJ whole genome shotgun (WGS) entry which is preliminary data.</text>
</comment>
<proteinExistence type="predicted"/>
<dbReference type="Proteomes" id="UP001499930">
    <property type="component" value="Unassembled WGS sequence"/>
</dbReference>
<gene>
    <name evidence="3" type="ORF">GCM10017559_26370</name>
</gene>
<dbReference type="InterPro" id="IPR000120">
    <property type="entry name" value="Amidase"/>
</dbReference>
<feature type="region of interest" description="Disordered" evidence="1">
    <location>
        <begin position="134"/>
        <end position="157"/>
    </location>
</feature>
<evidence type="ECO:0000259" key="2">
    <source>
        <dbReference type="Pfam" id="PF01425"/>
    </source>
</evidence>
<dbReference type="InterPro" id="IPR023631">
    <property type="entry name" value="Amidase_dom"/>
</dbReference>
<dbReference type="PANTHER" id="PTHR11895:SF67">
    <property type="entry name" value="AMIDASE DOMAIN-CONTAINING PROTEIN"/>
    <property type="match status" value="1"/>
</dbReference>